<keyword evidence="3" id="KW-1185">Reference proteome</keyword>
<dbReference type="InterPro" id="IPR026369">
    <property type="entry name" value="CxxC_20_CxxC"/>
</dbReference>
<feature type="transmembrane region" description="Helical" evidence="1">
    <location>
        <begin position="70"/>
        <end position="90"/>
    </location>
</feature>
<dbReference type="NCBIfam" id="TIGR04104">
    <property type="entry name" value="cxxc_20_cxxc"/>
    <property type="match status" value="1"/>
</dbReference>
<dbReference type="RefSeq" id="WP_322420215.1">
    <property type="nucleotide sequence ID" value="NZ_JAXQNN010000001.1"/>
</dbReference>
<dbReference type="EMBL" id="JAXQNN010000001">
    <property type="protein sequence ID" value="MDZ5711199.1"/>
    <property type="molecule type" value="Genomic_DNA"/>
</dbReference>
<evidence type="ECO:0000313" key="3">
    <source>
        <dbReference type="Proteomes" id="UP001292084"/>
    </source>
</evidence>
<gene>
    <name evidence="2" type="ORF">UFB30_03145</name>
</gene>
<evidence type="ECO:0000256" key="1">
    <source>
        <dbReference type="SAM" id="Phobius"/>
    </source>
</evidence>
<comment type="caution">
    <text evidence="2">The sequence shown here is derived from an EMBL/GenBank/DDBJ whole genome shotgun (WGS) entry which is preliminary data.</text>
</comment>
<keyword evidence="1" id="KW-0472">Membrane</keyword>
<keyword evidence="1" id="KW-0812">Transmembrane</keyword>
<feature type="transmembrane region" description="Helical" evidence="1">
    <location>
        <begin position="46"/>
        <end position="64"/>
    </location>
</feature>
<evidence type="ECO:0000313" key="2">
    <source>
        <dbReference type="EMBL" id="MDZ5711199.1"/>
    </source>
</evidence>
<accession>A0ABU5KIW7</accession>
<dbReference type="Proteomes" id="UP001292084">
    <property type="component" value="Unassembled WGS sequence"/>
</dbReference>
<name>A0ABU5KIW7_9BACL</name>
<organism evidence="2 3">
    <name type="scientific">Jeotgalibacillus haloalkalitolerans</name>
    <dbReference type="NCBI Taxonomy" id="3104292"/>
    <lineage>
        <taxon>Bacteria</taxon>
        <taxon>Bacillati</taxon>
        <taxon>Bacillota</taxon>
        <taxon>Bacilli</taxon>
        <taxon>Bacillales</taxon>
        <taxon>Caryophanaceae</taxon>
        <taxon>Jeotgalibacillus</taxon>
    </lineage>
</organism>
<sequence length="100" mass="11341">MAVCQNCHQKWPYSKAFKRIMWFNSPMKCPHCGEKQYVTKNTRKRSATLSGLVSFIIIFSGLFLELSFTSLAILAVAVFVIAILVMPLGVKLSNEDEPLW</sequence>
<reference evidence="2 3" key="1">
    <citation type="submission" date="2023-12" db="EMBL/GenBank/DDBJ databases">
        <title>Jeotgalibacillus haloalkaliphilus sp. nov., a novel salt-tolerant bacteria, isolated from the estuary of the Fenhe River into the Yellow River.</title>
        <authorList>
            <person name="Li Y."/>
        </authorList>
    </citation>
    <scope>NUCLEOTIDE SEQUENCE [LARGE SCALE GENOMIC DNA]</scope>
    <source>
        <strain evidence="2 3">HH7-29</strain>
    </source>
</reference>
<protein>
    <submittedName>
        <fullName evidence="2">TIGR04104 family putative zinc finger protein</fullName>
    </submittedName>
</protein>
<proteinExistence type="predicted"/>
<keyword evidence="1" id="KW-1133">Transmembrane helix</keyword>